<keyword evidence="2" id="KW-1185">Reference proteome</keyword>
<dbReference type="AlphaFoldDB" id="A0A8J2T5T1"/>
<name>A0A8J2T5T1_ZYGB2</name>
<evidence type="ECO:0000313" key="1">
    <source>
        <dbReference type="EMBL" id="CDF88543.1"/>
    </source>
</evidence>
<dbReference type="OrthoDB" id="4067935at2759"/>
<reference evidence="2" key="1">
    <citation type="journal article" date="2013" name="Genome Announc.">
        <title>Genome sequence of the food spoilage yeast Zygosaccharomyces bailii CLIB 213(T).</title>
        <authorList>
            <person name="Galeote V."/>
            <person name="Bigey F."/>
            <person name="Devillers H."/>
            <person name="Neuveglise C."/>
            <person name="Dequin S."/>
        </authorList>
    </citation>
    <scope>NUCLEOTIDE SEQUENCE [LARGE SCALE GENOMIC DNA]</scope>
    <source>
        <strain evidence="2">CLIB 213 / ATCC 58445 / CBS 680 / CCRC 21525 / NBRC 1098 / NCYC 1416 / NRRL Y-2227</strain>
    </source>
</reference>
<dbReference type="Proteomes" id="UP000019375">
    <property type="component" value="Unassembled WGS sequence"/>
</dbReference>
<protein>
    <submittedName>
        <fullName evidence="1">BN860_12706g1_1</fullName>
    </submittedName>
</protein>
<proteinExistence type="predicted"/>
<evidence type="ECO:0000313" key="2">
    <source>
        <dbReference type="Proteomes" id="UP000019375"/>
    </source>
</evidence>
<accession>A0A8J2T5T1</accession>
<sequence length="243" mass="28347">MTGSPATLELIQKHTEMINNKKTASPKNQQLLNQICKQLAVSLCSPLQEFIDGLLENFMYPEDERAEQDLFSLGHPRILELIYLRQKIEQLQSIDPNQFFSPATFFPDLLQKIEQVHTFLVHLLQVLSDHIEVPTQSGFYRSIVISSISDFQRAFEQFKSLDYVFLTLLRNLEKSGHSDKTFQVDGSLLLEIEQFTAQNSQWYEDLFVNSEAYKEFLSKGKSDVELFQQERKMRLQISTRRVF</sequence>
<dbReference type="EMBL" id="HG316455">
    <property type="protein sequence ID" value="CDF88543.1"/>
    <property type="molecule type" value="Genomic_DNA"/>
</dbReference>
<gene>
    <name evidence="1" type="ORF">BN860_12706g</name>
</gene>
<organism evidence="1 2">
    <name type="scientific">Zygosaccharomyces bailii (strain CLIB 213 / ATCC 58445 / CBS 680 / BCRC 21525 / NBRC 1098 / NCYC 1416 / NRRL Y-2227)</name>
    <dbReference type="NCBI Taxonomy" id="1333698"/>
    <lineage>
        <taxon>Eukaryota</taxon>
        <taxon>Fungi</taxon>
        <taxon>Dikarya</taxon>
        <taxon>Ascomycota</taxon>
        <taxon>Saccharomycotina</taxon>
        <taxon>Saccharomycetes</taxon>
        <taxon>Saccharomycetales</taxon>
        <taxon>Saccharomycetaceae</taxon>
        <taxon>Zygosaccharomyces</taxon>
    </lineage>
</organism>